<feature type="compositionally biased region" description="Basic and acidic residues" evidence="5">
    <location>
        <begin position="284"/>
        <end position="304"/>
    </location>
</feature>
<dbReference type="AlphaFoldDB" id="A0A139AB82"/>
<dbReference type="InterPro" id="IPR047506">
    <property type="entry name" value="UBR7-like_UBR-box"/>
</dbReference>
<dbReference type="Gene3D" id="2.60.120.650">
    <property type="entry name" value="Cupin"/>
    <property type="match status" value="1"/>
</dbReference>
<dbReference type="GO" id="GO:0005737">
    <property type="term" value="C:cytoplasm"/>
    <property type="evidence" value="ECO:0007669"/>
    <property type="project" value="TreeGrafter"/>
</dbReference>
<feature type="domain" description="UBR-type" evidence="6">
    <location>
        <begin position="70"/>
        <end position="139"/>
    </location>
</feature>
<evidence type="ECO:0000256" key="2">
    <source>
        <dbReference type="ARBA" id="ARBA00022771"/>
    </source>
</evidence>
<dbReference type="InterPro" id="IPR011011">
    <property type="entry name" value="Znf_FYVE_PHD"/>
</dbReference>
<evidence type="ECO:0000256" key="4">
    <source>
        <dbReference type="PROSITE-ProRule" id="PRU00508"/>
    </source>
</evidence>
<feature type="zinc finger region" description="UBR-type" evidence="4">
    <location>
        <begin position="70"/>
        <end position="139"/>
    </location>
</feature>
<dbReference type="PANTHER" id="PTHR13513:SF9">
    <property type="entry name" value="E3 UBIQUITIN-PROTEIN LIGASE UBR7-RELATED"/>
    <property type="match status" value="1"/>
</dbReference>
<evidence type="ECO:0000313" key="8">
    <source>
        <dbReference type="Proteomes" id="UP000070544"/>
    </source>
</evidence>
<evidence type="ECO:0000256" key="5">
    <source>
        <dbReference type="SAM" id="MobiDB-lite"/>
    </source>
</evidence>
<proteinExistence type="predicted"/>
<keyword evidence="3" id="KW-0862">Zinc</keyword>
<protein>
    <recommendedName>
        <fullName evidence="6">UBR-type domain-containing protein</fullName>
    </recommendedName>
</protein>
<evidence type="ECO:0000256" key="3">
    <source>
        <dbReference type="ARBA" id="ARBA00022833"/>
    </source>
</evidence>
<dbReference type="GO" id="GO:0008270">
    <property type="term" value="F:zinc ion binding"/>
    <property type="evidence" value="ECO:0007669"/>
    <property type="project" value="UniProtKB-KW"/>
</dbReference>
<sequence length="456" mass="51020">MTSNQIPNSEDLKETSMGSSIPSCLASNDQDSSSKVPEDAEDDIVNLRDYVAEQERLNQEAGETLPLSFDQCSYDKGETPQNVYACLTCSPSDDPAGICYACSIACHGDHYLVEIFAKRAFRCDCGGCKFSTPCTRPPHVTRLPNDKNVYGHNFQDKWCFCDGSYDEEADTMIQCCVCEDWYHDRCIGSAYSFDDYICRTCVARLPFLTKYTNLPEFKVLDTTAPTKEEHPPVEGDEQSSLTTLVTFPRRSHTAKRRRDIQDDTPPPSPRVEHARQAPSPSRSIGRDFPRPKRFRFENVQEKETGSGSDQQPAPPPVPTSEDVCKASHLPLLIQSCDLFCTEGWRTHLCTCPPCEREYEAKGVSWIAKGEEEVWQPEPDEDAAKDLTSLAASHLARLPRDRALDLVNGMHQLKSNLVDFLDELAGRGGDVVKVEDVKEFIQRAMNGRGESTTSNSF</sequence>
<organism evidence="7 8">
    <name type="scientific">Gonapodya prolifera (strain JEL478)</name>
    <name type="common">Monoblepharis prolifera</name>
    <dbReference type="NCBI Taxonomy" id="1344416"/>
    <lineage>
        <taxon>Eukaryota</taxon>
        <taxon>Fungi</taxon>
        <taxon>Fungi incertae sedis</taxon>
        <taxon>Chytridiomycota</taxon>
        <taxon>Chytridiomycota incertae sedis</taxon>
        <taxon>Monoblepharidomycetes</taxon>
        <taxon>Monoblepharidales</taxon>
        <taxon>Gonapodyaceae</taxon>
        <taxon>Gonapodya</taxon>
    </lineage>
</organism>
<feature type="compositionally biased region" description="Polar residues" evidence="5">
    <location>
        <begin position="16"/>
        <end position="35"/>
    </location>
</feature>
<keyword evidence="2" id="KW-0863">Zinc-finger</keyword>
<keyword evidence="1" id="KW-0479">Metal-binding</keyword>
<feature type="region of interest" description="Disordered" evidence="5">
    <location>
        <begin position="1"/>
        <end position="42"/>
    </location>
</feature>
<dbReference type="OrthoDB" id="5795902at2759"/>
<dbReference type="Proteomes" id="UP000070544">
    <property type="component" value="Unassembled WGS sequence"/>
</dbReference>
<reference evidence="7 8" key="1">
    <citation type="journal article" date="2015" name="Genome Biol. Evol.">
        <title>Phylogenomic analyses indicate that early fungi evolved digesting cell walls of algal ancestors of land plants.</title>
        <authorList>
            <person name="Chang Y."/>
            <person name="Wang S."/>
            <person name="Sekimoto S."/>
            <person name="Aerts A.L."/>
            <person name="Choi C."/>
            <person name="Clum A."/>
            <person name="LaButti K.M."/>
            <person name="Lindquist E.A."/>
            <person name="Yee Ngan C."/>
            <person name="Ohm R.A."/>
            <person name="Salamov A.A."/>
            <person name="Grigoriev I.V."/>
            <person name="Spatafora J.W."/>
            <person name="Berbee M.L."/>
        </authorList>
    </citation>
    <scope>NUCLEOTIDE SEQUENCE [LARGE SCALE GENOMIC DNA]</scope>
    <source>
        <strain evidence="7 8">JEL478</strain>
    </source>
</reference>
<dbReference type="InterPro" id="IPR040204">
    <property type="entry name" value="UBR7"/>
</dbReference>
<accession>A0A139AB82</accession>
<evidence type="ECO:0000256" key="1">
    <source>
        <dbReference type="ARBA" id="ARBA00022723"/>
    </source>
</evidence>
<dbReference type="SMART" id="SM00249">
    <property type="entry name" value="PHD"/>
    <property type="match status" value="1"/>
</dbReference>
<feature type="compositionally biased region" description="Basic residues" evidence="5">
    <location>
        <begin position="249"/>
        <end position="258"/>
    </location>
</feature>
<dbReference type="PANTHER" id="PTHR13513">
    <property type="entry name" value="E3 UBIQUITIN-PROTEIN LIGASE UBR7"/>
    <property type="match status" value="1"/>
</dbReference>
<dbReference type="STRING" id="1344416.A0A139AB82"/>
<gene>
    <name evidence="7" type="ORF">M427DRAFT_136085</name>
</gene>
<dbReference type="SUPFAM" id="SSF57903">
    <property type="entry name" value="FYVE/PHD zinc finger"/>
    <property type="match status" value="1"/>
</dbReference>
<dbReference type="InterPro" id="IPR001965">
    <property type="entry name" value="Znf_PHD"/>
</dbReference>
<dbReference type="CDD" id="cd19677">
    <property type="entry name" value="UBR-box_UBR7"/>
    <property type="match status" value="1"/>
</dbReference>
<dbReference type="SMART" id="SM00396">
    <property type="entry name" value="ZnF_UBR1"/>
    <property type="match status" value="1"/>
</dbReference>
<feature type="region of interest" description="Disordered" evidence="5">
    <location>
        <begin position="222"/>
        <end position="322"/>
    </location>
</feature>
<dbReference type="InterPro" id="IPR003126">
    <property type="entry name" value="Znf_UBR"/>
</dbReference>
<dbReference type="GO" id="GO:0061630">
    <property type="term" value="F:ubiquitin protein ligase activity"/>
    <property type="evidence" value="ECO:0007669"/>
    <property type="project" value="InterPro"/>
</dbReference>
<keyword evidence="8" id="KW-1185">Reference proteome</keyword>
<dbReference type="Pfam" id="PF02207">
    <property type="entry name" value="zf-UBR"/>
    <property type="match status" value="1"/>
</dbReference>
<evidence type="ECO:0000313" key="7">
    <source>
        <dbReference type="EMBL" id="KXS13997.1"/>
    </source>
</evidence>
<evidence type="ECO:0000259" key="6">
    <source>
        <dbReference type="PROSITE" id="PS51157"/>
    </source>
</evidence>
<name>A0A139AB82_GONPJ</name>
<dbReference type="EMBL" id="KQ965772">
    <property type="protein sequence ID" value="KXS13997.1"/>
    <property type="molecule type" value="Genomic_DNA"/>
</dbReference>
<dbReference type="PROSITE" id="PS51157">
    <property type="entry name" value="ZF_UBR"/>
    <property type="match status" value="1"/>
</dbReference>